<evidence type="ECO:0000259" key="3">
    <source>
        <dbReference type="Pfam" id="PF16378"/>
    </source>
</evidence>
<evidence type="ECO:0000256" key="1">
    <source>
        <dbReference type="SAM" id="MobiDB-lite"/>
    </source>
</evidence>
<feature type="region of interest" description="Disordered" evidence="1">
    <location>
        <begin position="123"/>
        <end position="153"/>
    </location>
</feature>
<reference evidence="4" key="1">
    <citation type="journal article" date="2021" name="PeerJ">
        <title>Extensive microbial diversity within the chicken gut microbiome revealed by metagenomics and culture.</title>
        <authorList>
            <person name="Gilroy R."/>
            <person name="Ravi A."/>
            <person name="Getino M."/>
            <person name="Pursley I."/>
            <person name="Horton D.L."/>
            <person name="Alikhan N.F."/>
            <person name="Baker D."/>
            <person name="Gharbi K."/>
            <person name="Hall N."/>
            <person name="Watson M."/>
            <person name="Adriaenssens E.M."/>
            <person name="Foster-Nyarko E."/>
            <person name="Jarju S."/>
            <person name="Secka A."/>
            <person name="Antonio M."/>
            <person name="Oren A."/>
            <person name="Chaudhuri R.R."/>
            <person name="La Ragione R."/>
            <person name="Hildebrand F."/>
            <person name="Pallen M.J."/>
        </authorList>
    </citation>
    <scope>NUCLEOTIDE SEQUENCE</scope>
    <source>
        <strain evidence="4">ChiHecec2B26-12326</strain>
    </source>
</reference>
<gene>
    <name evidence="4" type="ORF">H9848_00565</name>
</gene>
<dbReference type="Proteomes" id="UP000823847">
    <property type="component" value="Unassembled WGS sequence"/>
</dbReference>
<feature type="domain" description="GLUG" evidence="2">
    <location>
        <begin position="522"/>
        <end position="550"/>
    </location>
</feature>
<dbReference type="AlphaFoldDB" id="A0A9D1XP42"/>
<evidence type="ECO:0000259" key="2">
    <source>
        <dbReference type="Pfam" id="PF07581"/>
    </source>
</evidence>
<dbReference type="InterPro" id="IPR011050">
    <property type="entry name" value="Pectin_lyase_fold/virulence"/>
</dbReference>
<dbReference type="InterPro" id="IPR011493">
    <property type="entry name" value="GLUG"/>
</dbReference>
<accession>A0A9D1XP42</accession>
<evidence type="ECO:0008006" key="6">
    <source>
        <dbReference type="Google" id="ProtNLM"/>
    </source>
</evidence>
<dbReference type="Gene3D" id="2.160.20.110">
    <property type="match status" value="1"/>
</dbReference>
<comment type="caution">
    <text evidence="4">The sequence shown here is derived from an EMBL/GenBank/DDBJ whole genome shotgun (WGS) entry which is preliminary data.</text>
</comment>
<name>A0A9D1XP42_9BACT</name>
<dbReference type="Gene3D" id="1.20.5.320">
    <property type="entry name" value="6-Phosphogluconate Dehydrogenase, domain 3"/>
    <property type="match status" value="1"/>
</dbReference>
<proteinExistence type="predicted"/>
<evidence type="ECO:0000313" key="5">
    <source>
        <dbReference type="Proteomes" id="UP000823847"/>
    </source>
</evidence>
<reference evidence="4" key="2">
    <citation type="submission" date="2021-04" db="EMBL/GenBank/DDBJ databases">
        <authorList>
            <person name="Gilroy R."/>
        </authorList>
    </citation>
    <scope>NUCLEOTIDE SEQUENCE</scope>
    <source>
        <strain evidence="4">ChiHecec2B26-12326</strain>
    </source>
</reference>
<evidence type="ECO:0000313" key="4">
    <source>
        <dbReference type="EMBL" id="HIX85096.1"/>
    </source>
</evidence>
<feature type="compositionally biased region" description="Basic and acidic residues" evidence="1">
    <location>
        <begin position="123"/>
        <end position="136"/>
    </location>
</feature>
<feature type="domain" description="DUF4988" evidence="3">
    <location>
        <begin position="142"/>
        <end position="250"/>
    </location>
</feature>
<protein>
    <recommendedName>
        <fullName evidence="6">DUF4988 domain-containing protein</fullName>
    </recommendedName>
</protein>
<sequence length="729" mass="79168">MGNLKGTIYLNIMYCTFNLKKRIYADFTLQRKRFLSAMALCLILIACDNYDDSALWDQVNSNTERIEALESWQEQTNANITSLQKLLNSSDYITAVTPLTENNKEIGYTLYFLHSDPIIIYHGEKGDKGDKGDPGEQGRPGTDGEDGASGDTPIIGVAQENSVYYWTVNGDWLLDDNGKKMPVSGTNGEEFTVPQVRINKQTNEWEISNDGGITWEGTDTQATGDSFFEKVEIEEDKNYVRFVLANGVEFNVPKYQEASLTFLQNGNPLENLAENAIDLAKDNKLTYTWKGAASVSFLLLDANEWSLKYTDTDITIVSRTPNEKVWLEATLRATDGKVLSTYRVAVIESLGSEEHPYEIATAEDLLALAHKVNEAGDKCDQKHFKLIADIDLQGYSWTPIGYYTDNEARQAFEGTFDGNGHTISNLHINGDKSTTRSQGLFGYNNGGKIKNLTIKDATITGNKQVAVIAGYNTGGTVKGYATIENCQVGNAIVKGNEQVAVIAGRNEGRIENCHVENASVEGSMDVAGLIGHHAASASSITHCSVSGTIVGGDYIGGIVGHSGSEGPISVCRFNGTLTSDKSSVSAGGIIGYATSNAIGVVGCYAHSKFHCTEPSENLGGIIGHADNTRATACYAIVDAQDVNGTMCGVVGSASEQPQLNVCFWQAKDGNVVEEQEGTAMVEGNDWSSALATMNEASNEHLFQIYQYQMNEGSDKDIFPLIITERDISE</sequence>
<dbReference type="InterPro" id="IPR032149">
    <property type="entry name" value="DUF4988"/>
</dbReference>
<dbReference type="Pfam" id="PF16378">
    <property type="entry name" value="DUF4988"/>
    <property type="match status" value="1"/>
</dbReference>
<dbReference type="Pfam" id="PF07581">
    <property type="entry name" value="Glug"/>
    <property type="match status" value="1"/>
</dbReference>
<dbReference type="SUPFAM" id="SSF51126">
    <property type="entry name" value="Pectin lyase-like"/>
    <property type="match status" value="1"/>
</dbReference>
<dbReference type="EMBL" id="DXEN01000005">
    <property type="protein sequence ID" value="HIX85096.1"/>
    <property type="molecule type" value="Genomic_DNA"/>
</dbReference>
<organism evidence="4 5">
    <name type="scientific">Candidatus Parabacteroides intestinigallinarum</name>
    <dbReference type="NCBI Taxonomy" id="2838722"/>
    <lineage>
        <taxon>Bacteria</taxon>
        <taxon>Pseudomonadati</taxon>
        <taxon>Bacteroidota</taxon>
        <taxon>Bacteroidia</taxon>
        <taxon>Bacteroidales</taxon>
        <taxon>Tannerellaceae</taxon>
        <taxon>Parabacteroides</taxon>
    </lineage>
</organism>